<dbReference type="Pfam" id="PF08696">
    <property type="entry name" value="Dna2"/>
    <property type="match status" value="1"/>
</dbReference>
<evidence type="ECO:0000256" key="3">
    <source>
        <dbReference type="ARBA" id="ARBA00007913"/>
    </source>
</evidence>
<dbReference type="CDD" id="cd18041">
    <property type="entry name" value="DEXXQc_DNA2"/>
    <property type="match status" value="1"/>
</dbReference>
<dbReference type="GO" id="GO:0046872">
    <property type="term" value="F:metal ion binding"/>
    <property type="evidence" value="ECO:0007669"/>
    <property type="project" value="UniProtKB-KW"/>
</dbReference>
<reference evidence="25 26" key="1">
    <citation type="journal article" date="2018" name="Gigascience">
        <title>Genomes of trombidid mites reveal novel predicted allergens and laterally-transferred genes associated with secondary metabolism.</title>
        <authorList>
            <person name="Dong X."/>
            <person name="Chaisiri K."/>
            <person name="Xia D."/>
            <person name="Armstrong S.D."/>
            <person name="Fang Y."/>
            <person name="Donnelly M.J."/>
            <person name="Kadowaki T."/>
            <person name="McGarry J.W."/>
            <person name="Darby A.C."/>
            <person name="Makepeace B.L."/>
        </authorList>
    </citation>
    <scope>NUCLEOTIDE SEQUENCE [LARGE SCALE GENOMIC DNA]</scope>
    <source>
        <strain evidence="25">UoL-WK</strain>
    </source>
</reference>
<dbReference type="GO" id="GO:0017116">
    <property type="term" value="F:single-stranded DNA helicase activity"/>
    <property type="evidence" value="ECO:0007669"/>
    <property type="project" value="InterPro"/>
</dbReference>
<evidence type="ECO:0000259" key="23">
    <source>
        <dbReference type="Pfam" id="PF13086"/>
    </source>
</evidence>
<keyword evidence="13" id="KW-0067">ATP-binding</keyword>
<dbReference type="PANTHER" id="PTHR43788:SF8">
    <property type="entry name" value="DNA-BINDING PROTEIN SMUBP-2"/>
    <property type="match status" value="1"/>
</dbReference>
<dbReference type="InterPro" id="IPR041677">
    <property type="entry name" value="DNA2/NAM7_AAA_11"/>
</dbReference>
<dbReference type="GO" id="GO:0043139">
    <property type="term" value="F:5'-3' DNA helicase activity"/>
    <property type="evidence" value="ECO:0007669"/>
    <property type="project" value="TreeGrafter"/>
</dbReference>
<dbReference type="GO" id="GO:0005524">
    <property type="term" value="F:ATP binding"/>
    <property type="evidence" value="ECO:0007669"/>
    <property type="project" value="UniProtKB-KW"/>
</dbReference>
<dbReference type="InterPro" id="IPR050534">
    <property type="entry name" value="Coronavir_polyprotein_1ab"/>
</dbReference>
<evidence type="ECO:0000256" key="20">
    <source>
        <dbReference type="ARBA" id="ARBA00047995"/>
    </source>
</evidence>
<dbReference type="Gene3D" id="3.40.50.300">
    <property type="entry name" value="P-loop containing nucleotide triphosphate hydrolases"/>
    <property type="match status" value="2"/>
</dbReference>
<keyword evidence="19" id="KW-0511">Multifunctional enzyme</keyword>
<evidence type="ECO:0000256" key="1">
    <source>
        <dbReference type="ARBA" id="ARBA00001966"/>
    </source>
</evidence>
<keyword evidence="26" id="KW-1185">Reference proteome</keyword>
<dbReference type="InterPro" id="IPR027417">
    <property type="entry name" value="P-loop_NTPase"/>
</dbReference>
<keyword evidence="17" id="KW-0234">DNA repair</keyword>
<gene>
    <name evidence="25" type="ORF">B4U79_01825</name>
</gene>
<dbReference type="CDD" id="cd22318">
    <property type="entry name" value="DNA2_N-like"/>
    <property type="match status" value="1"/>
</dbReference>
<evidence type="ECO:0000256" key="2">
    <source>
        <dbReference type="ARBA" id="ARBA00004123"/>
    </source>
</evidence>
<keyword evidence="9" id="KW-0547">Nucleotide-binding</keyword>
<evidence type="ECO:0000256" key="13">
    <source>
        <dbReference type="ARBA" id="ARBA00022840"/>
    </source>
</evidence>
<dbReference type="InterPro" id="IPR026851">
    <property type="entry name" value="Dna2/JHS1_DEXXQ-box"/>
</dbReference>
<sequence length="1252" mass="142790">MAPRKIAAKASGNKQLKIDCFFKRAVKLECGANAVVENEAKQTVPIIANAANEDDDIIFEKRVIVTSSGSGCETPKSQKRDLKRKRSKSSTTPRKDLKRTPLNNNNANTSGDSSGFFSPMGWFASPVNGKLSITRRTSTPLNENEAVSSSRELRKKSLFSVASSEQSSFTKLKLKSKQQENDNCQIIDRFNEKKEDRLSNTSSTASETLAHEVTLNKCDEGSDAIFEEETVDGSEFQEREISKNVANIEEKSKDENSSKNDASEISKKLSELSPFVPDVEFNSDVFRTFYVSAVEKEDRQIKLKLQYQTHTFDCVIRGLWSSTCINVGDYINIKTKNYEKNTFFIDDNEGTLVLKPETMVSCTSMSSSVFCMRKAWLSQKFTGWCSSNKYMLVGSIVHQLFQTACVERIKTEQELNNLALKLTQNSQVFLDCYANNITTDQLMSELALYIPNIAQWLSKYMFNGPSRINDESNEQMQLLKVHDIEDNFWVPTYGLKGKIDVSLKVKIHDNKKKNEVNVPLEIKTGRPSFSFEHQGQVSLYAIMMDSTEYAPCDSGLLLYLKDKPQMKRVQVKSREKRSLIQTRNDLVHYFGDLKIGPPPKNSENLCSKCDSLLPCSLMFKAFGSNHFEDSQIMSEKIVPHAANHLNQEHIDFFKKWVSMLHLEMSYTNNYEHSTERLDFWNETSEERESNGLCFAKMVIKNRIGSVYTLKRKHFRTSENQLNHSKNRIRIADRVALSFDDETKSKEVRIAFATGYVSKLTEDFVEVTSDKILDRSFHERIIRIDYIPNENTFSFYFSNLLHLMLFDERPLQLRRFIIDGHPPDFQKGVHKKIVSICKTIIRPLNKSQQRAVLRSVTANDYVLICGTPGAGKTTTIVSIVRLLAEIGKSVLITSYTHSALDNILLKLKNFDVKFIRLGNLSKMHPELIQFSDSNQLERVKSVEELKILYSSIPVVATTSLSTSHPIFEARTFDYCLLDEASQVNLLASLGPLFYSTKFILVGDSKQLPPVVKCKEAKELGFDQSLFSLLQNEDNTVYLTIQYRMNREIMRVASALMYENTLECATEEVAISTLNKPSDTNFAKKWMATVLSHELQHSFLFANTDRVPAKHQEDEKGLVSNEVEALIVKQLVDTLLINYQLVSSEIGVIAPYNKQVEILREMTKHCNVEVNTVDKYQGRDKDVIIISTVLSSDDCKMKDLLQDVRRINVAITRARKKLIIVGSRQTLLYYKPFQDLLLILRKDQIYELPKDAHL</sequence>
<keyword evidence="18" id="KW-0539">Nucleus</keyword>
<dbReference type="GO" id="GO:0051539">
    <property type="term" value="F:4 iron, 4 sulfur cluster binding"/>
    <property type="evidence" value="ECO:0007669"/>
    <property type="project" value="UniProtKB-KW"/>
</dbReference>
<dbReference type="Gene3D" id="3.90.320.10">
    <property type="match status" value="1"/>
</dbReference>
<dbReference type="GO" id="GO:0003677">
    <property type="term" value="F:DNA binding"/>
    <property type="evidence" value="ECO:0007669"/>
    <property type="project" value="UniProtKB-KW"/>
</dbReference>
<evidence type="ECO:0000256" key="16">
    <source>
        <dbReference type="ARBA" id="ARBA00023125"/>
    </source>
</evidence>
<feature type="domain" description="DNA2/NAM7 helicase helicase" evidence="23">
    <location>
        <begin position="949"/>
        <end position="1011"/>
    </location>
</feature>
<feature type="compositionally biased region" description="Polar residues" evidence="21">
    <location>
        <begin position="101"/>
        <end position="115"/>
    </location>
</feature>
<comment type="caution">
    <text evidence="25">The sequence shown here is derived from an EMBL/GenBank/DDBJ whole genome shotgun (WGS) entry which is preliminary data.</text>
</comment>
<evidence type="ECO:0000256" key="21">
    <source>
        <dbReference type="SAM" id="MobiDB-lite"/>
    </source>
</evidence>
<dbReference type="InterPro" id="IPR011604">
    <property type="entry name" value="PDDEXK-like_dom_sf"/>
</dbReference>
<evidence type="ECO:0000313" key="26">
    <source>
        <dbReference type="Proteomes" id="UP000285301"/>
    </source>
</evidence>
<dbReference type="SUPFAM" id="SSF52540">
    <property type="entry name" value="P-loop containing nucleoside triphosphate hydrolases"/>
    <property type="match status" value="1"/>
</dbReference>
<proteinExistence type="inferred from homology"/>
<evidence type="ECO:0000313" key="25">
    <source>
        <dbReference type="EMBL" id="RWS05177.1"/>
    </source>
</evidence>
<dbReference type="Pfam" id="PF13087">
    <property type="entry name" value="AAA_12"/>
    <property type="match status" value="1"/>
</dbReference>
<keyword evidence="16" id="KW-0238">DNA-binding</keyword>
<dbReference type="Proteomes" id="UP000285301">
    <property type="component" value="Unassembled WGS sequence"/>
</dbReference>
<protein>
    <recommendedName>
        <fullName evidence="4">DNA helicase</fullName>
        <ecNumber evidence="4">3.6.4.12</ecNumber>
    </recommendedName>
</protein>
<keyword evidence="7" id="KW-0540">Nuclease</keyword>
<evidence type="ECO:0000256" key="11">
    <source>
        <dbReference type="ARBA" id="ARBA00022801"/>
    </source>
</evidence>
<evidence type="ECO:0000259" key="24">
    <source>
        <dbReference type="Pfam" id="PF13087"/>
    </source>
</evidence>
<keyword evidence="8" id="KW-0479">Metal-binding</keyword>
<dbReference type="InterPro" id="IPR014808">
    <property type="entry name" value="DNA_replication_fac_Dna2_N"/>
</dbReference>
<evidence type="ECO:0000256" key="14">
    <source>
        <dbReference type="ARBA" id="ARBA00023004"/>
    </source>
</evidence>
<dbReference type="InterPro" id="IPR041679">
    <property type="entry name" value="DNA2/NAM7-like_C"/>
</dbReference>
<dbReference type="GO" id="GO:0006281">
    <property type="term" value="P:DNA repair"/>
    <property type="evidence" value="ECO:0007669"/>
    <property type="project" value="UniProtKB-KW"/>
</dbReference>
<comment type="subcellular location">
    <subcellularLocation>
        <location evidence="2">Nucleus</location>
    </subcellularLocation>
</comment>
<dbReference type="EC" id="3.6.4.12" evidence="4"/>
<dbReference type="GO" id="GO:0005634">
    <property type="term" value="C:nucleus"/>
    <property type="evidence" value="ECO:0007669"/>
    <property type="project" value="UniProtKB-SubCell"/>
</dbReference>
<accession>A0A443QQ89</accession>
<dbReference type="PANTHER" id="PTHR43788">
    <property type="entry name" value="DNA2/NAM7 HELICASE FAMILY MEMBER"/>
    <property type="match status" value="1"/>
</dbReference>
<evidence type="ECO:0000256" key="19">
    <source>
        <dbReference type="ARBA" id="ARBA00023268"/>
    </source>
</evidence>
<dbReference type="GO" id="GO:0006260">
    <property type="term" value="P:DNA replication"/>
    <property type="evidence" value="ECO:0007669"/>
    <property type="project" value="UniProtKB-KW"/>
</dbReference>
<dbReference type="OrthoDB" id="306218at2759"/>
<evidence type="ECO:0000256" key="10">
    <source>
        <dbReference type="ARBA" id="ARBA00022763"/>
    </source>
</evidence>
<dbReference type="STRING" id="1965070.A0A443QQ89"/>
<comment type="catalytic activity">
    <reaction evidence="20">
        <text>ATP + H2O = ADP + phosphate + H(+)</text>
        <dbReference type="Rhea" id="RHEA:13065"/>
        <dbReference type="ChEBI" id="CHEBI:15377"/>
        <dbReference type="ChEBI" id="CHEBI:15378"/>
        <dbReference type="ChEBI" id="CHEBI:30616"/>
        <dbReference type="ChEBI" id="CHEBI:43474"/>
        <dbReference type="ChEBI" id="CHEBI:456216"/>
        <dbReference type="EC" id="3.6.4.12"/>
    </reaction>
</comment>
<keyword evidence="10" id="KW-0227">DNA damage</keyword>
<evidence type="ECO:0000259" key="22">
    <source>
        <dbReference type="Pfam" id="PF08696"/>
    </source>
</evidence>
<evidence type="ECO:0000256" key="7">
    <source>
        <dbReference type="ARBA" id="ARBA00022722"/>
    </source>
</evidence>
<keyword evidence="12 25" id="KW-0347">Helicase</keyword>
<feature type="domain" description="DNA replication factor Dna2 N-terminal" evidence="22">
    <location>
        <begin position="310"/>
        <end position="505"/>
    </location>
</feature>
<evidence type="ECO:0000256" key="4">
    <source>
        <dbReference type="ARBA" id="ARBA00012551"/>
    </source>
</evidence>
<keyword evidence="11" id="KW-0378">Hydrolase</keyword>
<keyword evidence="6" id="KW-0235">DNA replication</keyword>
<keyword evidence="14" id="KW-0408">Iron</keyword>
<evidence type="ECO:0000256" key="6">
    <source>
        <dbReference type="ARBA" id="ARBA00022705"/>
    </source>
</evidence>
<evidence type="ECO:0000256" key="18">
    <source>
        <dbReference type="ARBA" id="ARBA00023242"/>
    </source>
</evidence>
<dbReference type="GO" id="GO:0016887">
    <property type="term" value="F:ATP hydrolysis activity"/>
    <property type="evidence" value="ECO:0007669"/>
    <property type="project" value="RHEA"/>
</dbReference>
<dbReference type="GO" id="GO:0004518">
    <property type="term" value="F:nuclease activity"/>
    <property type="evidence" value="ECO:0007669"/>
    <property type="project" value="UniProtKB-KW"/>
</dbReference>
<dbReference type="CDD" id="cd18808">
    <property type="entry name" value="SF1_C_Upf1"/>
    <property type="match status" value="1"/>
</dbReference>
<comment type="similarity">
    <text evidence="3">Belongs to the DNA2/NAM7 helicase family.</text>
</comment>
<keyword evidence="15" id="KW-0411">Iron-sulfur</keyword>
<evidence type="ECO:0000256" key="12">
    <source>
        <dbReference type="ARBA" id="ARBA00022806"/>
    </source>
</evidence>
<feature type="region of interest" description="Disordered" evidence="21">
    <location>
        <begin position="68"/>
        <end position="115"/>
    </location>
</feature>
<feature type="domain" description="DNA2/NAM7 helicase helicase" evidence="23">
    <location>
        <begin position="843"/>
        <end position="939"/>
    </location>
</feature>
<evidence type="ECO:0000256" key="8">
    <source>
        <dbReference type="ARBA" id="ARBA00022723"/>
    </source>
</evidence>
<name>A0A443QQ89_9ACAR</name>
<evidence type="ECO:0000256" key="9">
    <source>
        <dbReference type="ARBA" id="ARBA00022741"/>
    </source>
</evidence>
<keyword evidence="5" id="KW-0004">4Fe-4S</keyword>
<evidence type="ECO:0000256" key="15">
    <source>
        <dbReference type="ARBA" id="ARBA00023014"/>
    </source>
</evidence>
<dbReference type="AlphaFoldDB" id="A0A443QQ89"/>
<dbReference type="EMBL" id="NCKU01004974">
    <property type="protein sequence ID" value="RWS05177.1"/>
    <property type="molecule type" value="Genomic_DNA"/>
</dbReference>
<feature type="domain" description="DNA2/NAM7 helicase-like C-terminal" evidence="24">
    <location>
        <begin position="1021"/>
        <end position="1222"/>
    </location>
</feature>
<dbReference type="InterPro" id="IPR047187">
    <property type="entry name" value="SF1_C_Upf1"/>
</dbReference>
<evidence type="ECO:0000256" key="5">
    <source>
        <dbReference type="ARBA" id="ARBA00022485"/>
    </source>
</evidence>
<comment type="cofactor">
    <cofactor evidence="1">
        <name>[4Fe-4S] cluster</name>
        <dbReference type="ChEBI" id="CHEBI:49883"/>
    </cofactor>
</comment>
<dbReference type="Pfam" id="PF13086">
    <property type="entry name" value="AAA_11"/>
    <property type="match status" value="2"/>
</dbReference>
<evidence type="ECO:0000256" key="17">
    <source>
        <dbReference type="ARBA" id="ARBA00023204"/>
    </source>
</evidence>
<organism evidence="25 26">
    <name type="scientific">Dinothrombium tinctorium</name>
    <dbReference type="NCBI Taxonomy" id="1965070"/>
    <lineage>
        <taxon>Eukaryota</taxon>
        <taxon>Metazoa</taxon>
        <taxon>Ecdysozoa</taxon>
        <taxon>Arthropoda</taxon>
        <taxon>Chelicerata</taxon>
        <taxon>Arachnida</taxon>
        <taxon>Acari</taxon>
        <taxon>Acariformes</taxon>
        <taxon>Trombidiformes</taxon>
        <taxon>Prostigmata</taxon>
        <taxon>Anystina</taxon>
        <taxon>Parasitengona</taxon>
        <taxon>Trombidioidea</taxon>
        <taxon>Trombidiidae</taxon>
        <taxon>Dinothrombium</taxon>
    </lineage>
</organism>